<evidence type="ECO:0000256" key="1">
    <source>
        <dbReference type="ARBA" id="ARBA00022679"/>
    </source>
</evidence>
<protein>
    <recommendedName>
        <fullName evidence="6">mitogen-activated protein kinase kinase</fullName>
        <ecNumber evidence="6">2.7.12.2</ecNumber>
    </recommendedName>
</protein>
<dbReference type="EC" id="2.7.12.2" evidence="6"/>
<dbReference type="SUPFAM" id="SSF50978">
    <property type="entry name" value="WD40 repeat-like"/>
    <property type="match status" value="1"/>
</dbReference>
<dbReference type="EMBL" id="OZ019909">
    <property type="protein sequence ID" value="CAK9209748.1"/>
    <property type="molecule type" value="Genomic_DNA"/>
</dbReference>
<dbReference type="PROSITE" id="PS00107">
    <property type="entry name" value="PROTEIN_KINASE_ATP"/>
    <property type="match status" value="1"/>
</dbReference>
<dbReference type="Pfam" id="PF00400">
    <property type="entry name" value="WD40"/>
    <property type="match status" value="1"/>
</dbReference>
<evidence type="ECO:0000256" key="7">
    <source>
        <dbReference type="PROSITE-ProRule" id="PRU10141"/>
    </source>
</evidence>
<dbReference type="PANTHER" id="PTHR48013">
    <property type="entry name" value="DUAL SPECIFICITY MITOGEN-ACTIVATED PROTEIN KINASE KINASE 5-RELATED"/>
    <property type="match status" value="1"/>
</dbReference>
<evidence type="ECO:0000256" key="4">
    <source>
        <dbReference type="ARBA" id="ARBA00022840"/>
    </source>
</evidence>
<dbReference type="SMART" id="SM00220">
    <property type="entry name" value="S_TKc"/>
    <property type="match status" value="1"/>
</dbReference>
<evidence type="ECO:0000256" key="8">
    <source>
        <dbReference type="SAM" id="MobiDB-lite"/>
    </source>
</evidence>
<reference evidence="10" key="1">
    <citation type="submission" date="2024-02" db="EMBL/GenBank/DDBJ databases">
        <authorList>
            <consortium name="ELIXIR-Norway"/>
            <consortium name="Elixir Norway"/>
        </authorList>
    </citation>
    <scope>NUCLEOTIDE SEQUENCE</scope>
</reference>
<dbReference type="InterPro" id="IPR011009">
    <property type="entry name" value="Kinase-like_dom_sf"/>
</dbReference>
<dbReference type="Proteomes" id="UP001497512">
    <property type="component" value="Chromosome 17"/>
</dbReference>
<keyword evidence="4 7" id="KW-0067">ATP-binding</keyword>
<keyword evidence="1" id="KW-0808">Transferase</keyword>
<organism evidence="10 11">
    <name type="scientific">Sphagnum troendelagicum</name>
    <dbReference type="NCBI Taxonomy" id="128251"/>
    <lineage>
        <taxon>Eukaryota</taxon>
        <taxon>Viridiplantae</taxon>
        <taxon>Streptophyta</taxon>
        <taxon>Embryophyta</taxon>
        <taxon>Bryophyta</taxon>
        <taxon>Sphagnophytina</taxon>
        <taxon>Sphagnopsida</taxon>
        <taxon>Sphagnales</taxon>
        <taxon>Sphagnaceae</taxon>
        <taxon>Sphagnum</taxon>
    </lineage>
</organism>
<feature type="region of interest" description="Disordered" evidence="8">
    <location>
        <begin position="351"/>
        <end position="377"/>
    </location>
</feature>
<keyword evidence="3" id="KW-0418">Kinase</keyword>
<accession>A0ABP0U4H4</accession>
<dbReference type="Gene3D" id="1.10.510.10">
    <property type="entry name" value="Transferase(Phosphotransferase) domain 1"/>
    <property type="match status" value="1"/>
</dbReference>
<sequence>MDPQFSKVFERWVIKPQDLELGEVLGRGGFGVVSAGTWRDEESKVQVAVKQIPMLHKEVPTQDWQKLLQEAVVLAKASERCKFSCRLLGICLMPDHICLVMKRYVTSLDNKLKKFPDRKAPQADVDQWMLDICQGVVEMHNLNIIFRDLKPSNVLLDEFGGAILADFGIARIMENTLASLRTTTSAGTASYMAPETFDPELGPVTKKSDIWALACLLLELQTGKVPWQGLNVLQIMTKVCVKRSSPPIPSGLGRELVEVLQKCFAFESSERPSAMEVLKAVKREVGTSMAIEDQFSANLDSLTWLSSTDGSTNYSTSKADPFTARELGQGSSSNVISPHTSSYIENCNGNVDTRESNASSQPHTGTSFTQEYDGNCDLGSNNNSIKPTVTEQSLAEDHDDFNIVHIGTLVEEHTGHQGTGLKVYCIEVANDGTLYVLLRRNNSEGTSLLMFSKNKSVGKLSWVGNIWYAPSKFMASGPEDMLYAGAENKVSGGGSKVLYVWKQNKFLRLHNPKRKGSYCSLIVSPSTGTLYCGSKDGTIDVWDSTLRFMAQLSGNPGFPVDLLAIDHNDTLFSSSSAKHKGVADRTVWVWHNQVNVTILAITVPVRSLACAPTGMLYVGTAEGKIKVYNDLEYITEYNCGVQTMAVQADVLFIESSSISVMNIQAWRNHKCIAQGNKLGANSHVEQLRCSTTKDGTYLYSASNHGSIVVSRSNVDVWKVESKN</sequence>
<evidence type="ECO:0000256" key="2">
    <source>
        <dbReference type="ARBA" id="ARBA00022741"/>
    </source>
</evidence>
<dbReference type="Gene3D" id="3.30.200.20">
    <property type="entry name" value="Phosphorylase Kinase, domain 1"/>
    <property type="match status" value="1"/>
</dbReference>
<proteinExistence type="inferred from homology"/>
<dbReference type="SUPFAM" id="SSF56112">
    <property type="entry name" value="Protein kinase-like (PK-like)"/>
    <property type="match status" value="1"/>
</dbReference>
<evidence type="ECO:0000256" key="6">
    <source>
        <dbReference type="ARBA" id="ARBA00038999"/>
    </source>
</evidence>
<keyword evidence="11" id="KW-1185">Reference proteome</keyword>
<feature type="binding site" evidence="7">
    <location>
        <position position="50"/>
    </location>
    <ligand>
        <name>ATP</name>
        <dbReference type="ChEBI" id="CHEBI:30616"/>
    </ligand>
</feature>
<evidence type="ECO:0000256" key="5">
    <source>
        <dbReference type="ARBA" id="ARBA00038035"/>
    </source>
</evidence>
<evidence type="ECO:0000313" key="11">
    <source>
        <dbReference type="Proteomes" id="UP001497512"/>
    </source>
</evidence>
<dbReference type="InterPro" id="IPR036322">
    <property type="entry name" value="WD40_repeat_dom_sf"/>
</dbReference>
<dbReference type="SMART" id="SM00320">
    <property type="entry name" value="WD40"/>
    <property type="match status" value="3"/>
</dbReference>
<dbReference type="InterPro" id="IPR000719">
    <property type="entry name" value="Prot_kinase_dom"/>
</dbReference>
<dbReference type="PROSITE" id="PS50011">
    <property type="entry name" value="PROTEIN_KINASE_DOM"/>
    <property type="match status" value="1"/>
</dbReference>
<dbReference type="InterPro" id="IPR015943">
    <property type="entry name" value="WD40/YVTN_repeat-like_dom_sf"/>
</dbReference>
<dbReference type="PANTHER" id="PTHR48013:SF18">
    <property type="entry name" value="KINASE, PUTATIVE-RELATED"/>
    <property type="match status" value="1"/>
</dbReference>
<keyword evidence="2 7" id="KW-0547">Nucleotide-binding</keyword>
<evidence type="ECO:0000256" key="3">
    <source>
        <dbReference type="ARBA" id="ARBA00022777"/>
    </source>
</evidence>
<dbReference type="InterPro" id="IPR017441">
    <property type="entry name" value="Protein_kinase_ATP_BS"/>
</dbReference>
<evidence type="ECO:0000259" key="9">
    <source>
        <dbReference type="PROSITE" id="PS50011"/>
    </source>
</evidence>
<dbReference type="Gene3D" id="2.130.10.10">
    <property type="entry name" value="YVTN repeat-like/Quinoprotein amine dehydrogenase"/>
    <property type="match status" value="1"/>
</dbReference>
<dbReference type="Pfam" id="PF00069">
    <property type="entry name" value="Pkinase"/>
    <property type="match status" value="1"/>
</dbReference>
<name>A0ABP0U4H4_9BRYO</name>
<gene>
    <name evidence="10" type="ORF">CSSPTR1EN2_LOCUS10037</name>
</gene>
<comment type="similarity">
    <text evidence="5">Belongs to the protein kinase superfamily. STE Ser/Thr protein kinase family. MAP kinase kinase subfamily.</text>
</comment>
<dbReference type="InterPro" id="IPR001680">
    <property type="entry name" value="WD40_rpt"/>
</dbReference>
<feature type="domain" description="Protein kinase" evidence="9">
    <location>
        <begin position="19"/>
        <end position="285"/>
    </location>
</feature>
<evidence type="ECO:0000313" key="10">
    <source>
        <dbReference type="EMBL" id="CAK9209748.1"/>
    </source>
</evidence>